<evidence type="ECO:0000313" key="2">
    <source>
        <dbReference type="EMBL" id="SHI62679.1"/>
    </source>
</evidence>
<dbReference type="RefSeq" id="WP_073165674.1">
    <property type="nucleotide sequence ID" value="NZ_FQZE01000004.1"/>
</dbReference>
<accession>A0A1M6CNZ5</accession>
<organism evidence="2 3">
    <name type="scientific">Tangfeifania diversioriginum</name>
    <dbReference type="NCBI Taxonomy" id="1168035"/>
    <lineage>
        <taxon>Bacteria</taxon>
        <taxon>Pseudomonadati</taxon>
        <taxon>Bacteroidota</taxon>
        <taxon>Bacteroidia</taxon>
        <taxon>Marinilabiliales</taxon>
        <taxon>Prolixibacteraceae</taxon>
        <taxon>Tangfeifania</taxon>
    </lineage>
</organism>
<dbReference type="AlphaFoldDB" id="A0A1M6CNZ5"/>
<dbReference type="Proteomes" id="UP000184050">
    <property type="component" value="Unassembled WGS sequence"/>
</dbReference>
<name>A0A1M6CNZ5_9BACT</name>
<gene>
    <name evidence="2" type="ORF">SAMN05444280_10440</name>
</gene>
<dbReference type="OrthoDB" id="9762853at2"/>
<evidence type="ECO:0000313" key="3">
    <source>
        <dbReference type="Proteomes" id="UP000184050"/>
    </source>
</evidence>
<dbReference type="STRING" id="1168035.SAMN05444280_10440"/>
<evidence type="ECO:0000256" key="1">
    <source>
        <dbReference type="SAM" id="MobiDB-lite"/>
    </source>
</evidence>
<proteinExistence type="predicted"/>
<protein>
    <submittedName>
        <fullName evidence="2">Baseplate J-like protein</fullName>
    </submittedName>
</protein>
<dbReference type="EMBL" id="FQZE01000004">
    <property type="protein sequence ID" value="SHI62679.1"/>
    <property type="molecule type" value="Genomic_DNA"/>
</dbReference>
<reference evidence="2 3" key="1">
    <citation type="submission" date="2016-11" db="EMBL/GenBank/DDBJ databases">
        <authorList>
            <person name="Jaros S."/>
            <person name="Januszkiewicz K."/>
            <person name="Wedrychowicz H."/>
        </authorList>
    </citation>
    <scope>NUCLEOTIDE SEQUENCE [LARGE SCALE GENOMIC DNA]</scope>
    <source>
        <strain evidence="2 3">DSM 27063</strain>
    </source>
</reference>
<keyword evidence="3" id="KW-1185">Reference proteome</keyword>
<feature type="compositionally biased region" description="Polar residues" evidence="1">
    <location>
        <begin position="1048"/>
        <end position="1059"/>
    </location>
</feature>
<feature type="region of interest" description="Disordered" evidence="1">
    <location>
        <begin position="1048"/>
        <end position="1074"/>
    </location>
</feature>
<sequence length="1074" mass="122713">MSDCGKNITLKREGTDQYSRFVESLDPGSVKLNDFSLEEWMRFAYRFAQHVNYFNTSDFENPAGDWTKFFVAEEEFKDFLSRVETGKTLNPHLALYVSFIKLLEFSKKRFNQLTKRHLDFYYKNILQIEKLPATPDKVHLIFELAKNVTSEKISEETELDGGKDTAGVKRIYKTTEEFVANKSTVASLKSVYNTHSGKKLKAAEKANSYDGMGADFPENEIKWWPFGYYDDAKYPELPDAKVGFALATEVLEMQEGERNVFITAEFSKAPGAVSAEILRNNLEIYCSGEKGWLGPFEIMPGFEVEEGNEFTSEINPGQKKLKIAFQVPKDEKPVVPYNSEVLGENFKTNLPVCRVLFKTENEAGFDLYRNLVENELENLNVEVDVRGVKSLLLESDIGKLNAEKPFYPFGTQPVKRSNFYIDCPELFKKRWTQLDVEMDWKNTPEKLENSSRDAFIDLYFAYRKDHLAQTSPSTYSFGMLDIEAMSQTLRSKIPKNERTSLQAQMNVFPWFKNPDNLIVNSNNYFTAKIDILNKEEWDTVDGGNAKPLFSPKGVGFQTKFQVSNTSQIFEEDKNGPVRLSLNQSFLHELFPKIYALAFKSEDENVLIPNEPYTPMVEKISLDYKAANSINLNANEEGYATNKLTLFHEHPFGQSEEHPWLKHQLNFLNTEDKKVNLLPVYCKGGELYIGLENAKPQQTVSLLVQVLEGSENPLAGSFTGDQKAEWFVMCRNEWKNIDSNYMISNETDNFLKSGIVRFSIPKEVTENNTKLPAGLVWVKVKIHKNYDAVCKVISIQAQAVQAEFRDNGNELSHLEKGLPAESVTKMVKRSAAVKGVSQPFSSFGGMPEESDTAYYRRISERLRHKNRAVTVWDYEHLVLQKFPEIFKVKCLNHTYKNAFLSPGNVVLIVIPDIANKNVFDIYQPRVSQAKLNEISQFINRHNSLHVKAVIANPDYEEVKVELKAKFHAGFDENFYQKKLNEDITRLLSPWAFERTGRIDFGVSLHRSLVVNYIEKLSYVDYVEDVKLVKGTEVSTKAVAPSSPRAILVSSKQHSISTKSKSCNEETTETQEKCQS</sequence>